<evidence type="ECO:0000256" key="1">
    <source>
        <dbReference type="SAM" id="MobiDB-lite"/>
    </source>
</evidence>
<protein>
    <submittedName>
        <fullName evidence="2">Uncharacterized protein</fullName>
    </submittedName>
</protein>
<dbReference type="AlphaFoldDB" id="A0AAU7CG34"/>
<evidence type="ECO:0000313" key="2">
    <source>
        <dbReference type="EMBL" id="XBH04053.1"/>
    </source>
</evidence>
<sequence>MTLSNECPTCKTTMPDDAPKGLCPSCLLRWALETLAGKQSDNFTHRESGRSSAIEPVDNESGVGGCDGACLD</sequence>
<feature type="region of interest" description="Disordered" evidence="1">
    <location>
        <begin position="42"/>
        <end position="72"/>
    </location>
</feature>
<reference evidence="2" key="1">
    <citation type="submission" date="2024-05" db="EMBL/GenBank/DDBJ databases">
        <title>Planctomycetes of the genus Singulisphaera possess chitinolytic capabilities.</title>
        <authorList>
            <person name="Ivanova A."/>
        </authorList>
    </citation>
    <scope>NUCLEOTIDE SEQUENCE</scope>
    <source>
        <strain evidence="2">Ch08T</strain>
    </source>
</reference>
<name>A0AAU7CG34_9BACT</name>
<accession>A0AAU7CG34</accession>
<dbReference type="RefSeq" id="WP_406696798.1">
    <property type="nucleotide sequence ID" value="NZ_CP155447.1"/>
</dbReference>
<gene>
    <name evidence="2" type="ORF">V5E97_38005</name>
</gene>
<proteinExistence type="predicted"/>
<feature type="compositionally biased region" description="Gly residues" evidence="1">
    <location>
        <begin position="62"/>
        <end position="72"/>
    </location>
</feature>
<dbReference type="EMBL" id="CP155447">
    <property type="protein sequence ID" value="XBH04053.1"/>
    <property type="molecule type" value="Genomic_DNA"/>
</dbReference>
<organism evidence="2">
    <name type="scientific">Singulisphaera sp. Ch08</name>
    <dbReference type="NCBI Taxonomy" id="3120278"/>
    <lineage>
        <taxon>Bacteria</taxon>
        <taxon>Pseudomonadati</taxon>
        <taxon>Planctomycetota</taxon>
        <taxon>Planctomycetia</taxon>
        <taxon>Isosphaerales</taxon>
        <taxon>Isosphaeraceae</taxon>
        <taxon>Singulisphaera</taxon>
    </lineage>
</organism>